<dbReference type="Proteomes" id="UP000024329">
    <property type="component" value="Unassembled WGS sequence"/>
</dbReference>
<feature type="chain" id="PRO_5001551897" description="Secreted protein" evidence="2">
    <location>
        <begin position="28"/>
        <end position="166"/>
    </location>
</feature>
<comment type="caution">
    <text evidence="3">The sequence shown here is derived from an EMBL/GenBank/DDBJ whole genome shotgun (WGS) entry which is preliminary data.</text>
</comment>
<dbReference type="AlphaFoldDB" id="A0A031JVJ2"/>
<dbReference type="PATRIC" id="fig|158500.4.peg.3538"/>
<dbReference type="EMBL" id="JFYZ01000017">
    <property type="protein sequence ID" value="EZP80382.1"/>
    <property type="molecule type" value="Genomic_DNA"/>
</dbReference>
<feature type="signal peptide" evidence="2">
    <location>
        <begin position="1"/>
        <end position="27"/>
    </location>
</feature>
<keyword evidence="2" id="KW-0732">Signal</keyword>
<accession>A0A031JVJ2</accession>
<evidence type="ECO:0000313" key="3">
    <source>
        <dbReference type="EMBL" id="EZP80382.1"/>
    </source>
</evidence>
<reference evidence="3 4" key="1">
    <citation type="submission" date="2014-03" db="EMBL/GenBank/DDBJ databases">
        <title>Whole genome sequence of Novosphingobium resinovorum KF1.</title>
        <authorList>
            <person name="Gan H.M."/>
            <person name="Gan H.Y."/>
            <person name="Chew T.H."/>
            <person name="Savka M.A."/>
        </authorList>
    </citation>
    <scope>NUCLEOTIDE SEQUENCE [LARGE SCALE GENOMIC DNA]</scope>
    <source>
        <strain evidence="3 4">KF1</strain>
    </source>
</reference>
<sequence length="166" mass="16859">MPSTTTTISSVLAALTLACLASAPAAAAGSAYGPTGSEIPIDLDDTDVLTAHVGIPDPRGGPIDDACRDAARASNGGNDGTIVVCSHGGDGSSERVPASKSVDESTRTGALHPPDLWNLPGCLGPCITIPFGKVPEPVYYIDLKSIPEAPKGSDAWKIAQGELRQP</sequence>
<proteinExistence type="predicted"/>
<evidence type="ECO:0000256" key="1">
    <source>
        <dbReference type="SAM" id="MobiDB-lite"/>
    </source>
</evidence>
<gene>
    <name evidence="3" type="ORF">BV97_03469</name>
</gene>
<organism evidence="3 4">
    <name type="scientific">Novosphingobium resinovorum</name>
    <dbReference type="NCBI Taxonomy" id="158500"/>
    <lineage>
        <taxon>Bacteria</taxon>
        <taxon>Pseudomonadati</taxon>
        <taxon>Pseudomonadota</taxon>
        <taxon>Alphaproteobacteria</taxon>
        <taxon>Sphingomonadales</taxon>
        <taxon>Sphingomonadaceae</taxon>
        <taxon>Novosphingobium</taxon>
    </lineage>
</organism>
<dbReference type="RefSeq" id="WP_155986319.1">
    <property type="nucleotide sequence ID" value="NZ_JFYZ01000017.1"/>
</dbReference>
<evidence type="ECO:0000256" key="2">
    <source>
        <dbReference type="SAM" id="SignalP"/>
    </source>
</evidence>
<protein>
    <recommendedName>
        <fullName evidence="5">Secreted protein</fullName>
    </recommendedName>
</protein>
<evidence type="ECO:0008006" key="5">
    <source>
        <dbReference type="Google" id="ProtNLM"/>
    </source>
</evidence>
<evidence type="ECO:0000313" key="4">
    <source>
        <dbReference type="Proteomes" id="UP000024329"/>
    </source>
</evidence>
<name>A0A031JVJ2_9SPHN</name>
<feature type="region of interest" description="Disordered" evidence="1">
    <location>
        <begin position="88"/>
        <end position="107"/>
    </location>
</feature>